<evidence type="ECO:0000256" key="1">
    <source>
        <dbReference type="SAM" id="MobiDB-lite"/>
    </source>
</evidence>
<dbReference type="AlphaFoldDB" id="A0A2H9T3S5"/>
<gene>
    <name evidence="3" type="ORF">CI610_03217</name>
</gene>
<feature type="region of interest" description="Disordered" evidence="1">
    <location>
        <begin position="1"/>
        <end position="23"/>
    </location>
</feature>
<feature type="compositionally biased region" description="Basic residues" evidence="1">
    <location>
        <begin position="622"/>
        <end position="631"/>
    </location>
</feature>
<feature type="compositionally biased region" description="Basic residues" evidence="1">
    <location>
        <begin position="1"/>
        <end position="19"/>
    </location>
</feature>
<comment type="caution">
    <text evidence="3">The sequence shown here is derived from an EMBL/GenBank/DDBJ whole genome shotgun (WGS) entry which is preliminary data.</text>
</comment>
<evidence type="ECO:0000259" key="2">
    <source>
        <dbReference type="Pfam" id="PF20700"/>
    </source>
</evidence>
<dbReference type="EMBL" id="NSIT01000346">
    <property type="protein sequence ID" value="PJE77852.1"/>
    <property type="molecule type" value="Genomic_DNA"/>
</dbReference>
<organism evidence="3">
    <name type="scientific">invertebrate metagenome</name>
    <dbReference type="NCBI Taxonomy" id="1711999"/>
    <lineage>
        <taxon>unclassified sequences</taxon>
        <taxon>metagenomes</taxon>
        <taxon>organismal metagenomes</taxon>
    </lineage>
</organism>
<name>A0A2H9T3S5_9ZZZZ</name>
<protein>
    <recommendedName>
        <fullName evidence="2">Mutator-like transposase domain-containing protein</fullName>
    </recommendedName>
</protein>
<feature type="region of interest" description="Disordered" evidence="1">
    <location>
        <begin position="617"/>
        <end position="660"/>
    </location>
</feature>
<feature type="domain" description="Mutator-like transposase" evidence="2">
    <location>
        <begin position="91"/>
        <end position="473"/>
    </location>
</feature>
<dbReference type="Pfam" id="PF20700">
    <property type="entry name" value="Mutator"/>
    <property type="match status" value="1"/>
</dbReference>
<dbReference type="InterPro" id="IPR049012">
    <property type="entry name" value="Mutator_transp_dom"/>
</dbReference>
<sequence>MKGDRKRRNNHFKPGHTPKNKGLVLQDVRDKPVNTEVTPVLTRRLTVTKVSQLVTTPRPESQSNVAADTEDRPCTIHASTASSDSETEIEGNRIIDVILMMKMWNDVINVHAEQCHTSCTVPVFKLVSEKKWALGWSCSVQCVKCEYKSQLYKLYREADSEKPGPKPALINKYLPSALCGQSVSTKGARLLLGHLNIPAGAKSGMQRQANQVSREITALNKADMEEKTRLVVQDNTLRGQESPSTIGIAVDGRYNSTTFGSSKKPGLNASQGISLGIETCTPKKWILGRALHNKLCWTGAWLRGKGYDVDCPGGHPECTANTSRFDGLSEYAMGKDIGEQLTRQGVLVKYATTDGDGTGAQGLQEAMRALHPMWKVERLADPTHIGRAQFRKSNSAKFSDSMFPGRTRLMRSHSQKVFSQDLKARSSMVFKSLMKTHNGNMETITSRLPDVLDATVSCYSGDCSKCSQHSEVCSGDDGDNWWVRSMFLSSNQIHHLQMTPDDQMLVLELLKMKLSTEAVYSMRLNTSTQKNEGCHRGINVALPKYQNFGRNAEGRLDNAILTFNNTAGKAIQQKVEHLGGTLSREVKHKLDQLSSEEVYQRQHQYKPEVKKRALSRLAAQHKDHKKRSKSARKSDYRRGQLDPVIQQHGRGDNQLQDHLY</sequence>
<accession>A0A2H9T3S5</accession>
<evidence type="ECO:0000313" key="3">
    <source>
        <dbReference type="EMBL" id="PJE77852.1"/>
    </source>
</evidence>
<reference evidence="3" key="1">
    <citation type="journal article" date="2017" name="Appl. Environ. Microbiol.">
        <title>Molecular characterization of an Endozoicomonas-like organism causing infection in king scallop Pecten maximus L.</title>
        <authorList>
            <person name="Cano I."/>
            <person name="van Aerle R."/>
            <person name="Ross S."/>
            <person name="Verner-Jeffreys D.W."/>
            <person name="Paley R.K."/>
            <person name="Rimmer G."/>
            <person name="Ryder D."/>
            <person name="Hooper P."/>
            <person name="Stone D."/>
            <person name="Feist S.W."/>
        </authorList>
    </citation>
    <scope>NUCLEOTIDE SEQUENCE</scope>
</reference>
<proteinExistence type="predicted"/>